<dbReference type="EMBL" id="AFOI01000004">
    <property type="protein sequence ID" value="EGM50854.1"/>
    <property type="molecule type" value="Genomic_DNA"/>
</dbReference>
<comment type="caution">
    <text evidence="1">The sequence shown here is derived from an EMBL/GenBank/DDBJ whole genome shotgun (WGS) entry which is preliminary data.</text>
</comment>
<dbReference type="AlphaFoldDB" id="F7QV52"/>
<accession>F7QV52</accession>
<name>F7QV52_9LACO</name>
<gene>
    <name evidence="1" type="ORF">LSGJ_01402</name>
</gene>
<reference evidence="1 2" key="1">
    <citation type="journal article" date="2011" name="J. Bacteriol.">
        <title>Genome Sequence of Lactobacillus salivarius GJ-24, a Probiotic Strain Isolated from Healthy Adult Intestine.</title>
        <authorList>
            <person name="Cho Y.J."/>
            <person name="Choi J.K."/>
            <person name="Kim J.H."/>
            <person name="Lim Y.S."/>
            <person name="Ham J.S."/>
            <person name="Kang D.K."/>
            <person name="Chun J."/>
            <person name="Paik H.D."/>
            <person name="Kim G.B."/>
        </authorList>
    </citation>
    <scope>NUCLEOTIDE SEQUENCE [LARGE SCALE GENOMIC DNA]</scope>
    <source>
        <strain evidence="1 2">GJ-24</strain>
    </source>
</reference>
<proteinExistence type="predicted"/>
<evidence type="ECO:0000313" key="1">
    <source>
        <dbReference type="EMBL" id="EGM50854.1"/>
    </source>
</evidence>
<sequence>MQQLGELSQMVKINEKVFNKICKKIDELVRSKKRKAIKNSNLSSLYTISVTVFLKDKKIKFERVSVFNEIGKWLEIYYFDEDENKKCKTKFRIDDPNFIGYIPKIEMKRS</sequence>
<organism evidence="1 2">
    <name type="scientific">Ligilactobacillus salivarius GJ-24</name>
    <dbReference type="NCBI Taxonomy" id="1041521"/>
    <lineage>
        <taxon>Bacteria</taxon>
        <taxon>Bacillati</taxon>
        <taxon>Bacillota</taxon>
        <taxon>Bacilli</taxon>
        <taxon>Lactobacillales</taxon>
        <taxon>Lactobacillaceae</taxon>
        <taxon>Ligilactobacillus</taxon>
    </lineage>
</organism>
<protein>
    <submittedName>
        <fullName evidence="1">Uncharacterized protein</fullName>
    </submittedName>
</protein>
<evidence type="ECO:0000313" key="2">
    <source>
        <dbReference type="Proteomes" id="UP000003074"/>
    </source>
</evidence>
<dbReference type="Proteomes" id="UP000003074">
    <property type="component" value="Unassembled WGS sequence"/>
</dbReference>
<dbReference type="PATRIC" id="fig|1041521.3.peg.1409"/>